<evidence type="ECO:0000256" key="1">
    <source>
        <dbReference type="ARBA" id="ARBA00009861"/>
    </source>
</evidence>
<evidence type="ECO:0000313" key="2">
    <source>
        <dbReference type="EMBL" id="MED6185018.1"/>
    </source>
</evidence>
<comment type="caution">
    <text evidence="2">The sequence shown here is derived from an EMBL/GenBank/DDBJ whole genome shotgun (WGS) entry which is preliminary data.</text>
</comment>
<dbReference type="InterPro" id="IPR050317">
    <property type="entry name" value="Plant_Fungal_Acyltransferase"/>
</dbReference>
<protein>
    <submittedName>
        <fullName evidence="2">Uncharacterized protein</fullName>
    </submittedName>
</protein>
<organism evidence="2 3">
    <name type="scientific">Stylosanthes scabra</name>
    <dbReference type="NCBI Taxonomy" id="79078"/>
    <lineage>
        <taxon>Eukaryota</taxon>
        <taxon>Viridiplantae</taxon>
        <taxon>Streptophyta</taxon>
        <taxon>Embryophyta</taxon>
        <taxon>Tracheophyta</taxon>
        <taxon>Spermatophyta</taxon>
        <taxon>Magnoliopsida</taxon>
        <taxon>eudicotyledons</taxon>
        <taxon>Gunneridae</taxon>
        <taxon>Pentapetalae</taxon>
        <taxon>rosids</taxon>
        <taxon>fabids</taxon>
        <taxon>Fabales</taxon>
        <taxon>Fabaceae</taxon>
        <taxon>Papilionoideae</taxon>
        <taxon>50 kb inversion clade</taxon>
        <taxon>dalbergioids sensu lato</taxon>
        <taxon>Dalbergieae</taxon>
        <taxon>Pterocarpus clade</taxon>
        <taxon>Stylosanthes</taxon>
    </lineage>
</organism>
<keyword evidence="3" id="KW-1185">Reference proteome</keyword>
<reference evidence="2 3" key="1">
    <citation type="journal article" date="2023" name="Plants (Basel)">
        <title>Bridging the Gap: Combining Genomics and Transcriptomics Approaches to Understand Stylosanthes scabra, an Orphan Legume from the Brazilian Caatinga.</title>
        <authorList>
            <person name="Ferreira-Neto J.R.C."/>
            <person name="da Silva M.D."/>
            <person name="Binneck E."/>
            <person name="de Melo N.F."/>
            <person name="da Silva R.H."/>
            <person name="de Melo A.L.T.M."/>
            <person name="Pandolfi V."/>
            <person name="Bustamante F.O."/>
            <person name="Brasileiro-Vidal A.C."/>
            <person name="Benko-Iseppon A.M."/>
        </authorList>
    </citation>
    <scope>NUCLEOTIDE SEQUENCE [LARGE SCALE GENOMIC DNA]</scope>
    <source>
        <tissue evidence="2">Leaves</tissue>
    </source>
</reference>
<evidence type="ECO:0000313" key="3">
    <source>
        <dbReference type="Proteomes" id="UP001341840"/>
    </source>
</evidence>
<dbReference type="InterPro" id="IPR023213">
    <property type="entry name" value="CAT-like_dom_sf"/>
</dbReference>
<dbReference type="PANTHER" id="PTHR31642:SF175">
    <property type="entry name" value="SPERMIDINE HYDROXYCINNAMOYL TRANSFERASE"/>
    <property type="match status" value="1"/>
</dbReference>
<name>A0ABU6WL44_9FABA</name>
<dbReference type="Pfam" id="PF02458">
    <property type="entry name" value="Transferase"/>
    <property type="match status" value="1"/>
</dbReference>
<dbReference type="Proteomes" id="UP001341840">
    <property type="component" value="Unassembled WGS sequence"/>
</dbReference>
<dbReference type="PANTHER" id="PTHR31642">
    <property type="entry name" value="TRICHOTHECENE 3-O-ACETYLTRANSFERASE"/>
    <property type="match status" value="1"/>
</dbReference>
<sequence length="143" mass="16683">MSDGLSAFHFINSWAKLTRGDALDPNELPFLDRTVFTASRLPSSRRFDHPEFKPPPIILGRRDNIEERKKKTRFLLLKLTAEQVQKLKRNINIDIDYSKFQQKPYSRFEAIGAHIWRCACMARELDKNQPSLAKTVVDIRNKV</sequence>
<proteinExistence type="inferred from homology"/>
<feature type="non-terminal residue" evidence="2">
    <location>
        <position position="143"/>
    </location>
</feature>
<gene>
    <name evidence="2" type="ORF">PIB30_052990</name>
</gene>
<dbReference type="Gene3D" id="3.30.559.10">
    <property type="entry name" value="Chloramphenicol acetyltransferase-like domain"/>
    <property type="match status" value="2"/>
</dbReference>
<accession>A0ABU6WL44</accession>
<comment type="similarity">
    <text evidence="1">Belongs to the plant acyltransferase family.</text>
</comment>
<dbReference type="EMBL" id="JASCZI010181632">
    <property type="protein sequence ID" value="MED6185018.1"/>
    <property type="molecule type" value="Genomic_DNA"/>
</dbReference>